<name>V6LRK1_9EUKA</name>
<organism evidence="1">
    <name type="scientific">Spironucleus salmonicida</name>
    <dbReference type="NCBI Taxonomy" id="348837"/>
    <lineage>
        <taxon>Eukaryota</taxon>
        <taxon>Metamonada</taxon>
        <taxon>Diplomonadida</taxon>
        <taxon>Hexamitidae</taxon>
        <taxon>Hexamitinae</taxon>
        <taxon>Spironucleus</taxon>
    </lineage>
</organism>
<sequence length="288" mass="33825">MHDEELHRDYKIVFIRQGMSKNIYTYEEELQQTQRTQANASLAGTTTAVARTMLNTLIRYVNDELKGVVLYADTDQVYCVLDRSKFLNLTSVTFKNTYSCKCEQKLGPNEWVCIGAKPYAYTDRVRYAYTSNGITLDKTGIIEADEGKLAHVFDIYKSILFDQVQFNEDDSIQMKDSNAETKVKQELNFIRNNKIYNIYTHTRYKVIRQQQQKRLLTLVQDLIKYQHCLLDMIKYMRDSCNPFWIPIHFSESLQSFIFCINKTAWKAKLPGRLQRSWSTISNQTKLNF</sequence>
<reference evidence="1" key="1">
    <citation type="journal article" date="2014" name="PLoS Genet.">
        <title>The Genome of Spironucleus salmonicida Highlights a Fish Pathogen Adapted to Fluctuating Environments.</title>
        <authorList>
            <person name="Xu F."/>
            <person name="Jerlstrom-Hultqvist J."/>
            <person name="Einarsson E."/>
            <person name="Astvaldsson A."/>
            <person name="Svard S.G."/>
            <person name="Andersson J.O."/>
        </authorList>
    </citation>
    <scope>NUCLEOTIDE SEQUENCE</scope>
</reference>
<dbReference type="InterPro" id="IPR023211">
    <property type="entry name" value="DNA_pol_palm_dom_sf"/>
</dbReference>
<dbReference type="EMBL" id="KI546137">
    <property type="protein sequence ID" value="EST43414.1"/>
    <property type="molecule type" value="Genomic_DNA"/>
</dbReference>
<dbReference type="AlphaFoldDB" id="V6LRK1"/>
<dbReference type="SUPFAM" id="SSF56672">
    <property type="entry name" value="DNA/RNA polymerases"/>
    <property type="match status" value="1"/>
</dbReference>
<proteinExistence type="predicted"/>
<dbReference type="InterPro" id="IPR043502">
    <property type="entry name" value="DNA/RNA_pol_sf"/>
</dbReference>
<dbReference type="Gene3D" id="3.90.1600.10">
    <property type="entry name" value="Palm domain of DNA polymerase"/>
    <property type="match status" value="1"/>
</dbReference>
<dbReference type="VEuPathDB" id="GiardiaDB:SS50377_21559"/>
<evidence type="ECO:0000313" key="1">
    <source>
        <dbReference type="EMBL" id="EST43414.1"/>
    </source>
</evidence>
<gene>
    <name evidence="1" type="ORF">SS50377_16875</name>
</gene>
<accession>V6LRK1</accession>
<protein>
    <submittedName>
        <fullName evidence="1">Uncharacterized protein</fullName>
    </submittedName>
</protein>